<evidence type="ECO:0000313" key="2">
    <source>
        <dbReference type="EMBL" id="SNR53521.1"/>
    </source>
</evidence>
<evidence type="ECO:0000313" key="3">
    <source>
        <dbReference type="Proteomes" id="UP000198310"/>
    </source>
</evidence>
<dbReference type="RefSeq" id="WP_045689319.1">
    <property type="nucleotide sequence ID" value="NZ_FZNS01000003.1"/>
</dbReference>
<protein>
    <submittedName>
        <fullName evidence="2">Uncharacterized protein</fullName>
    </submittedName>
</protein>
<gene>
    <name evidence="2" type="ORF">SAMN06269173_103454</name>
</gene>
<dbReference type="AlphaFoldDB" id="A0A238X4J8"/>
<name>A0A238X4J8_9BACT</name>
<sequence length="133" mass="14112">MDSTASTPQTPATPTIPLDVTDQQNSALLEDTLNLLNAGAPDKANDQGLVEIDRWTEVLRASERPGLAKIIQELTSLREQLTASDTQVHDIAETLATLGAETSKVADETSDGYSGPLAQLGKLLIKLGSTLSR</sequence>
<reference evidence="3" key="1">
    <citation type="submission" date="2017-06" db="EMBL/GenBank/DDBJ databases">
        <authorList>
            <person name="Varghese N."/>
            <person name="Submissions S."/>
        </authorList>
    </citation>
    <scope>NUCLEOTIDE SEQUENCE [LARGE SCALE GENOMIC DNA]</scope>
    <source>
        <strain evidence="3">DSM 28041</strain>
    </source>
</reference>
<accession>A0A238X4J8</accession>
<dbReference type="EMBL" id="FZNS01000003">
    <property type="protein sequence ID" value="SNR53521.1"/>
    <property type="molecule type" value="Genomic_DNA"/>
</dbReference>
<feature type="region of interest" description="Disordered" evidence="1">
    <location>
        <begin position="1"/>
        <end position="21"/>
    </location>
</feature>
<feature type="compositionally biased region" description="Low complexity" evidence="1">
    <location>
        <begin position="1"/>
        <end position="17"/>
    </location>
</feature>
<dbReference type="Proteomes" id="UP000198310">
    <property type="component" value="Unassembled WGS sequence"/>
</dbReference>
<keyword evidence="3" id="KW-1185">Reference proteome</keyword>
<proteinExistence type="predicted"/>
<evidence type="ECO:0000256" key="1">
    <source>
        <dbReference type="SAM" id="MobiDB-lite"/>
    </source>
</evidence>
<organism evidence="2 3">
    <name type="scientific">Hymenobacter mucosus</name>
    <dbReference type="NCBI Taxonomy" id="1411120"/>
    <lineage>
        <taxon>Bacteria</taxon>
        <taxon>Pseudomonadati</taxon>
        <taxon>Bacteroidota</taxon>
        <taxon>Cytophagia</taxon>
        <taxon>Cytophagales</taxon>
        <taxon>Hymenobacteraceae</taxon>
        <taxon>Hymenobacter</taxon>
    </lineage>
</organism>